<evidence type="ECO:0000313" key="14">
    <source>
        <dbReference type="EMBL" id="ABM61584.1"/>
    </source>
</evidence>
<evidence type="ECO:0000256" key="7">
    <source>
        <dbReference type="ARBA" id="ARBA00022842"/>
    </source>
</evidence>
<dbReference type="GO" id="GO:0000287">
    <property type="term" value="F:magnesium ion binding"/>
    <property type="evidence" value="ECO:0007669"/>
    <property type="project" value="InterPro"/>
</dbReference>
<dbReference type="GO" id="GO:0071555">
    <property type="term" value="P:cell wall organization"/>
    <property type="evidence" value="ECO:0007669"/>
    <property type="project" value="TreeGrafter"/>
</dbReference>
<feature type="transmembrane region" description="Helical" evidence="12">
    <location>
        <begin position="44"/>
        <end position="64"/>
    </location>
</feature>
<evidence type="ECO:0000256" key="1">
    <source>
        <dbReference type="ARBA" id="ARBA00004651"/>
    </source>
</evidence>
<keyword evidence="6 12" id="KW-0812">Transmembrane</keyword>
<keyword evidence="4 12" id="KW-0328">Glycosyltransferase</keyword>
<feature type="transmembrane region" description="Helical" evidence="12">
    <location>
        <begin position="129"/>
        <end position="148"/>
    </location>
</feature>
<dbReference type="GO" id="GO:0009276">
    <property type="term" value="C:Gram-negative-bacterium-type cell wall"/>
    <property type="evidence" value="ECO:0007669"/>
    <property type="project" value="InterPro"/>
</dbReference>
<dbReference type="OrthoDB" id="9783652at2"/>
<evidence type="ECO:0000256" key="13">
    <source>
        <dbReference type="PIRSR" id="PIRSR600715-1"/>
    </source>
</evidence>
<accession>A1WV72</accession>
<evidence type="ECO:0000256" key="10">
    <source>
        <dbReference type="ARBA" id="ARBA00023136"/>
    </source>
</evidence>
<keyword evidence="5 12" id="KW-0808">Transferase</keyword>
<comment type="subcellular location">
    <subcellularLocation>
        <location evidence="12">Cell inner membrane</location>
        <topology evidence="12">Multi-pass membrane protein</topology>
    </subcellularLocation>
    <subcellularLocation>
        <location evidence="1">Cell membrane</location>
        <topology evidence="1">Multi-pass membrane protein</topology>
    </subcellularLocation>
</comment>
<name>A1WV72_HALHL</name>
<evidence type="ECO:0000256" key="6">
    <source>
        <dbReference type="ARBA" id="ARBA00022692"/>
    </source>
</evidence>
<comment type="pathway">
    <text evidence="12">Bacterial outer membrane biogenesis; LPS O-antigen biosynthesis.</text>
</comment>
<dbReference type="HOGENOM" id="CLU_023982_1_0_6"/>
<dbReference type="GO" id="GO:0030145">
    <property type="term" value="F:manganese ion binding"/>
    <property type="evidence" value="ECO:0007669"/>
    <property type="project" value="InterPro"/>
</dbReference>
<keyword evidence="2 12" id="KW-1003">Cell membrane</keyword>
<dbReference type="GO" id="GO:0044038">
    <property type="term" value="P:cell wall macromolecule biosynthetic process"/>
    <property type="evidence" value="ECO:0007669"/>
    <property type="project" value="TreeGrafter"/>
</dbReference>
<evidence type="ECO:0000313" key="15">
    <source>
        <dbReference type="Proteomes" id="UP000000647"/>
    </source>
</evidence>
<evidence type="ECO:0000256" key="2">
    <source>
        <dbReference type="ARBA" id="ARBA00022475"/>
    </source>
</evidence>
<organism evidence="14 15">
    <name type="scientific">Halorhodospira halophila (strain DSM 244 / SL1)</name>
    <name type="common">Ectothiorhodospira halophila (strain DSM 244 / SL1)</name>
    <dbReference type="NCBI Taxonomy" id="349124"/>
    <lineage>
        <taxon>Bacteria</taxon>
        <taxon>Pseudomonadati</taxon>
        <taxon>Pseudomonadota</taxon>
        <taxon>Gammaproteobacteria</taxon>
        <taxon>Chromatiales</taxon>
        <taxon>Ectothiorhodospiraceae</taxon>
        <taxon>Halorhodospira</taxon>
    </lineage>
</organism>
<protein>
    <recommendedName>
        <fullName evidence="12">Undecaprenyl-phosphate alpha-N-acetylglucosaminyl 1-phosphate transferase</fullName>
        <ecNumber evidence="12">2.7.8.33</ecNumber>
    </recommendedName>
    <alternativeName>
        <fullName evidence="12">UDP-GlcNAc:undecaprenyl-phosphate GlcNAc-1-phosphate transferase</fullName>
    </alternativeName>
    <alternativeName>
        <fullName evidence="12">Undecaprenyl-phosphate GlcNAc-1-phosphate transferase</fullName>
    </alternativeName>
</protein>
<dbReference type="Proteomes" id="UP000000647">
    <property type="component" value="Chromosome"/>
</dbReference>
<dbReference type="InterPro" id="IPR000715">
    <property type="entry name" value="Glycosyl_transferase_4"/>
</dbReference>
<feature type="binding site" evidence="13">
    <location>
        <position position="217"/>
    </location>
    <ligand>
        <name>Mg(2+)</name>
        <dbReference type="ChEBI" id="CHEBI:18420"/>
    </ligand>
</feature>
<dbReference type="CDD" id="cd06853">
    <property type="entry name" value="GT_WecA_like"/>
    <property type="match status" value="1"/>
</dbReference>
<comment type="similarity">
    <text evidence="12">Belongs to the glycosyltransferase 4 family. WecA subfamily.</text>
</comment>
<evidence type="ECO:0000256" key="12">
    <source>
        <dbReference type="HAMAP-Rule" id="MF_02030"/>
    </source>
</evidence>
<dbReference type="PANTHER" id="PTHR22926">
    <property type="entry name" value="PHOSPHO-N-ACETYLMURAMOYL-PENTAPEPTIDE-TRANSFERASE"/>
    <property type="match status" value="1"/>
</dbReference>
<dbReference type="GO" id="GO:0036380">
    <property type="term" value="F:UDP-N-acetylglucosamine-undecaprenyl-phosphate N-acetylglucosaminephosphotransferase activity"/>
    <property type="evidence" value="ECO:0007669"/>
    <property type="project" value="UniProtKB-UniRule"/>
</dbReference>
<feature type="transmembrane region" description="Helical" evidence="12">
    <location>
        <begin position="6"/>
        <end position="23"/>
    </location>
</feature>
<dbReference type="Pfam" id="PF00953">
    <property type="entry name" value="Glycos_transf_4"/>
    <property type="match status" value="1"/>
</dbReference>
<comment type="catalytic activity">
    <reaction evidence="12">
        <text>di-trans,octa-cis-undecaprenyl phosphate + UDP-N-acetyl-alpha-D-glucosamine = N-acetyl-alpha-D-glucosaminyl-di-trans,octa-cis-undecaprenyl diphosphate + UMP</text>
        <dbReference type="Rhea" id="RHEA:28090"/>
        <dbReference type="ChEBI" id="CHEBI:57705"/>
        <dbReference type="ChEBI" id="CHEBI:57865"/>
        <dbReference type="ChEBI" id="CHEBI:60392"/>
        <dbReference type="ChEBI" id="CHEBI:62959"/>
        <dbReference type="EC" id="2.7.8.33"/>
    </reaction>
</comment>
<dbReference type="STRING" id="349124.Hhal_0808"/>
<evidence type="ECO:0000256" key="11">
    <source>
        <dbReference type="ARBA" id="ARBA00023211"/>
    </source>
</evidence>
<feature type="transmembrane region" description="Helical" evidence="12">
    <location>
        <begin position="320"/>
        <end position="341"/>
    </location>
</feature>
<feature type="transmembrane region" description="Helical" evidence="12">
    <location>
        <begin position="99"/>
        <end position="117"/>
    </location>
</feature>
<dbReference type="GO" id="GO:0016757">
    <property type="term" value="F:glycosyltransferase activity"/>
    <property type="evidence" value="ECO:0007669"/>
    <property type="project" value="UniProtKB-KW"/>
</dbReference>
<gene>
    <name evidence="12" type="primary">wecA</name>
    <name evidence="14" type="ordered locus">Hhal_0808</name>
</gene>
<evidence type="ECO:0000256" key="9">
    <source>
        <dbReference type="ARBA" id="ARBA00022989"/>
    </source>
</evidence>
<comment type="cofactor">
    <cofactor evidence="12 13">
        <name>Mg(2+)</name>
        <dbReference type="ChEBI" id="CHEBI:18420"/>
    </cofactor>
</comment>
<dbReference type="RefSeq" id="WP_011813607.1">
    <property type="nucleotide sequence ID" value="NC_008789.1"/>
</dbReference>
<dbReference type="EC" id="2.7.8.33" evidence="12"/>
<dbReference type="KEGG" id="hha:Hhal_0808"/>
<dbReference type="UniPathway" id="UPA00281"/>
<evidence type="ECO:0000256" key="8">
    <source>
        <dbReference type="ARBA" id="ARBA00022985"/>
    </source>
</evidence>
<keyword evidence="3 12" id="KW-0997">Cell inner membrane</keyword>
<feature type="transmembrane region" description="Helical" evidence="12">
    <location>
        <begin position="184"/>
        <end position="201"/>
    </location>
</feature>
<feature type="transmembrane region" description="Helical" evidence="12">
    <location>
        <begin position="283"/>
        <end position="308"/>
    </location>
</feature>
<keyword evidence="13" id="KW-0479">Metal-binding</keyword>
<comment type="function">
    <text evidence="12">Catalyzes the transfer of the GlcNAc-1-phosphate moiety from UDP-GlcNAc onto the carrier lipid undecaprenyl phosphate (C55-P), yielding GlcNAc-pyrophosphoryl-undecaprenyl (GlcNAc-PP-C55).</text>
</comment>
<keyword evidence="8 12" id="KW-0448">Lipopolysaccharide biosynthesis</keyword>
<evidence type="ECO:0000256" key="5">
    <source>
        <dbReference type="ARBA" id="ARBA00022679"/>
    </source>
</evidence>
<dbReference type="HAMAP" id="MF_02030">
    <property type="entry name" value="WecA_Gammaproteo"/>
    <property type="match status" value="1"/>
</dbReference>
<evidence type="ECO:0000256" key="3">
    <source>
        <dbReference type="ARBA" id="ARBA00022519"/>
    </source>
</evidence>
<dbReference type="InterPro" id="IPR012750">
    <property type="entry name" value="ECA_WecA-rel"/>
</dbReference>
<dbReference type="GO" id="GO:0009243">
    <property type="term" value="P:O antigen biosynthetic process"/>
    <property type="evidence" value="ECO:0007669"/>
    <property type="project" value="UniProtKB-UniRule"/>
</dbReference>
<reference evidence="14 15" key="2">
    <citation type="journal article" date="2013" name="Stand. Genomic Sci.">
        <title>Complete genome sequence of Halorhodospira halophila SL1.</title>
        <authorList>
            <person name="Challacombe J.F."/>
            <person name="Majid S."/>
            <person name="Deole R."/>
            <person name="Brettin T.S."/>
            <person name="Bruce D."/>
            <person name="Delano S.F."/>
            <person name="Detter J.C."/>
            <person name="Gleasner C.D."/>
            <person name="Han C.S."/>
            <person name="Misra M."/>
            <person name="Reitenga K.G."/>
            <person name="Mikhailova N."/>
            <person name="Woyke T."/>
            <person name="Pitluck S."/>
            <person name="Nolan M."/>
            <person name="Land M.L."/>
            <person name="Saunders E."/>
            <person name="Tapia R."/>
            <person name="Lapidus A."/>
            <person name="Ivanova N."/>
            <person name="Hoff W.D."/>
        </authorList>
    </citation>
    <scope>NUCLEOTIDE SEQUENCE [LARGE SCALE GENOMIC DNA]</scope>
    <source>
        <strain evidence="15">DSM 244 / SL1</strain>
    </source>
</reference>
<reference evidence="15" key="1">
    <citation type="submission" date="2006-12" db="EMBL/GenBank/DDBJ databases">
        <title>Complete sequence of Halorhodospira halophila SL1.</title>
        <authorList>
            <consortium name="US DOE Joint Genome Institute"/>
            <person name="Copeland A."/>
            <person name="Lucas S."/>
            <person name="Lapidus A."/>
            <person name="Barry K."/>
            <person name="Detter J.C."/>
            <person name="Glavina del Rio T."/>
            <person name="Hammon N."/>
            <person name="Israni S."/>
            <person name="Dalin E."/>
            <person name="Tice H."/>
            <person name="Pitluck S."/>
            <person name="Saunders E."/>
            <person name="Brettin T."/>
            <person name="Bruce D."/>
            <person name="Han C."/>
            <person name="Tapia R."/>
            <person name="Schmutz J."/>
            <person name="Larimer F."/>
            <person name="Land M."/>
            <person name="Hauser L."/>
            <person name="Kyrpides N."/>
            <person name="Mikhailova N."/>
            <person name="Hoff W."/>
            <person name="Richardson P."/>
        </authorList>
    </citation>
    <scope>NUCLEOTIDE SEQUENCE [LARGE SCALE GENOMIC DNA]</scope>
    <source>
        <strain evidence="15">DSM 244 / SL1</strain>
    </source>
</reference>
<dbReference type="eggNOG" id="COG0472">
    <property type="taxonomic scope" value="Bacteria"/>
</dbReference>
<dbReference type="AlphaFoldDB" id="A1WV72"/>
<keyword evidence="10 12" id="KW-0472">Membrane</keyword>
<keyword evidence="9 12" id="KW-1133">Transmembrane helix</keyword>
<feature type="transmembrane region" description="Helical" evidence="12">
    <location>
        <begin position="70"/>
        <end position="87"/>
    </location>
</feature>
<keyword evidence="7 12" id="KW-0460">Magnesium</keyword>
<comment type="cofactor">
    <cofactor evidence="12">
        <name>Mn(2+)</name>
        <dbReference type="ChEBI" id="CHEBI:29035"/>
    </cofactor>
</comment>
<feature type="transmembrane region" description="Helical" evidence="12">
    <location>
        <begin position="244"/>
        <end position="262"/>
    </location>
</feature>
<feature type="binding site" evidence="13">
    <location>
        <position position="152"/>
    </location>
    <ligand>
        <name>Mg(2+)</name>
        <dbReference type="ChEBI" id="CHEBI:18420"/>
    </ligand>
</feature>
<dbReference type="PANTHER" id="PTHR22926:SF3">
    <property type="entry name" value="UNDECAPRENYL-PHOSPHATE ALPHA-N-ACETYLGLUCOSAMINYL 1-PHOSPHATE TRANSFERASE"/>
    <property type="match status" value="1"/>
</dbReference>
<feature type="transmembrane region" description="Helical" evidence="12">
    <location>
        <begin position="213"/>
        <end position="232"/>
    </location>
</feature>
<feature type="transmembrane region" description="Helical" evidence="12">
    <location>
        <begin position="160"/>
        <end position="178"/>
    </location>
</feature>
<dbReference type="GO" id="GO:0005886">
    <property type="term" value="C:plasma membrane"/>
    <property type="evidence" value="ECO:0007669"/>
    <property type="project" value="UniProtKB-SubCell"/>
</dbReference>
<keyword evidence="11 12" id="KW-0464">Manganese</keyword>
<keyword evidence="15" id="KW-1185">Reference proteome</keyword>
<sequence length="360" mass="38546">MTQVVLQILFAFALTAVLLLVLRRPALKAGLVDRPCGRKRHGRVVPLIGGVCILLGFVAASLPADFGLRDYQGLFAGMAVLLIVGVVDDLIDIDAWIKFGAQVVAALLMTVWSGLVVEDLGQLLGPHVALELGALAVPFTVFCVVGLINAVNMFDGVDGLAAGTVAAALGWLVLAGAVNGGASWLVLAGLFLASVCAFLIFNMRNPWRRKAACFLGDSGSMMLGFALAWFAVEAAQGDHALLPPVAIAWILALPVLDTLTLMGRRILRGRHPFHPDREHLHHIFYRAGFTPGQTVTVLVLASLALGSIGVVGTWLGVPEWVLAALFVPVAAAHLLAQARAWRFARLMRRQLRWARSRLRG</sequence>
<dbReference type="EMBL" id="CP000544">
    <property type="protein sequence ID" value="ABM61584.1"/>
    <property type="molecule type" value="Genomic_DNA"/>
</dbReference>
<proteinExistence type="inferred from homology"/>
<evidence type="ECO:0000256" key="4">
    <source>
        <dbReference type="ARBA" id="ARBA00022676"/>
    </source>
</evidence>